<dbReference type="EMBL" id="CP120733">
    <property type="protein sequence ID" value="WFD12005.1"/>
    <property type="molecule type" value="Genomic_DNA"/>
</dbReference>
<accession>A0ABY8EGC4</accession>
<protein>
    <submittedName>
        <fullName evidence="1">Transglycosylase</fullName>
    </submittedName>
</protein>
<organism evidence="1 2">
    <name type="scientific">Tepidibacter hydrothermalis</name>
    <dbReference type="NCBI Taxonomy" id="3036126"/>
    <lineage>
        <taxon>Bacteria</taxon>
        <taxon>Bacillati</taxon>
        <taxon>Bacillota</taxon>
        <taxon>Clostridia</taxon>
        <taxon>Peptostreptococcales</taxon>
        <taxon>Peptostreptococcaceae</taxon>
        <taxon>Tepidibacter</taxon>
    </lineage>
</organism>
<name>A0ABY8EGC4_9FIRM</name>
<dbReference type="RefSeq" id="WP_277734255.1">
    <property type="nucleotide sequence ID" value="NZ_CP120733.1"/>
</dbReference>
<evidence type="ECO:0000313" key="2">
    <source>
        <dbReference type="Proteomes" id="UP001222800"/>
    </source>
</evidence>
<proteinExistence type="predicted"/>
<evidence type="ECO:0000313" key="1">
    <source>
        <dbReference type="EMBL" id="WFD12005.1"/>
    </source>
</evidence>
<keyword evidence="2" id="KW-1185">Reference proteome</keyword>
<sequence>MKVYCDNCKSEFVIDKKARNLENGIEEHYFNCPNCDKEYIAFRTNSETREIQKKLQDEIEECKKVASKGNIQAAKKKWNRVLKLRKKHKKAMAKIN</sequence>
<dbReference type="Proteomes" id="UP001222800">
    <property type="component" value="Chromosome"/>
</dbReference>
<gene>
    <name evidence="1" type="ORF">P4S50_07980</name>
</gene>
<reference evidence="1 2" key="1">
    <citation type="submission" date="2023-03" db="EMBL/GenBank/DDBJ databases">
        <title>Complete genome sequence of Tepidibacter sp. SWIR-1, isolated from a deep-sea hydrothermal vent.</title>
        <authorList>
            <person name="Li X."/>
        </authorList>
    </citation>
    <scope>NUCLEOTIDE SEQUENCE [LARGE SCALE GENOMIC DNA]</scope>
    <source>
        <strain evidence="1 2">SWIR-1</strain>
    </source>
</reference>